<dbReference type="AlphaFoldDB" id="A0A365HCR3"/>
<keyword evidence="2 4" id="KW-0560">Oxidoreductase</keyword>
<evidence type="ECO:0000256" key="1">
    <source>
        <dbReference type="ARBA" id="ARBA00009986"/>
    </source>
</evidence>
<dbReference type="Proteomes" id="UP000251891">
    <property type="component" value="Unassembled WGS sequence"/>
</dbReference>
<evidence type="ECO:0000313" key="6">
    <source>
        <dbReference type="EMBL" id="RAY16905.1"/>
    </source>
</evidence>
<dbReference type="PANTHER" id="PTHR42804">
    <property type="entry name" value="ALDEHYDE DEHYDROGENASE"/>
    <property type="match status" value="1"/>
</dbReference>
<dbReference type="OrthoDB" id="6882680at2"/>
<organism evidence="6 7">
    <name type="scientific">Actinomadura craniellae</name>
    <dbReference type="NCBI Taxonomy" id="2231787"/>
    <lineage>
        <taxon>Bacteria</taxon>
        <taxon>Bacillati</taxon>
        <taxon>Actinomycetota</taxon>
        <taxon>Actinomycetes</taxon>
        <taxon>Streptosporangiales</taxon>
        <taxon>Thermomonosporaceae</taxon>
        <taxon>Actinomadura</taxon>
    </lineage>
</organism>
<dbReference type="InterPro" id="IPR015590">
    <property type="entry name" value="Aldehyde_DH_dom"/>
</dbReference>
<evidence type="ECO:0000313" key="7">
    <source>
        <dbReference type="Proteomes" id="UP000251891"/>
    </source>
</evidence>
<keyword evidence="7" id="KW-1185">Reference proteome</keyword>
<proteinExistence type="inferred from homology"/>
<dbReference type="EMBL" id="QLYX01000001">
    <property type="protein sequence ID" value="RAY16905.1"/>
    <property type="molecule type" value="Genomic_DNA"/>
</dbReference>
<dbReference type="Pfam" id="PF00171">
    <property type="entry name" value="Aldedh"/>
    <property type="match status" value="1"/>
</dbReference>
<accession>A0A365HCR3</accession>
<evidence type="ECO:0000256" key="3">
    <source>
        <dbReference type="PROSITE-ProRule" id="PRU10007"/>
    </source>
</evidence>
<dbReference type="InterPro" id="IPR016162">
    <property type="entry name" value="Ald_DH_N"/>
</dbReference>
<dbReference type="CDD" id="cd07089">
    <property type="entry name" value="ALDH_CddD-AldA-like"/>
    <property type="match status" value="1"/>
</dbReference>
<sequence>MAALNERMLIDGELAAAAGGRTFANLNPATEEVIGQVPEAEVTDLERAIHAARRAFDTTDWSTNVELRSRCLVQLRDALRENVETLRSLYVAETGCPVGQTPGVALDAAIGYLDHYIGLLAGYEFEHPIPTKTIMGMPANRVIRREAVGVVAAITPWNYPFYLNICKVSAALAAGCTIVLKPAPDTPWSALVLGALAAEHTDIPPGVLNVVTTSDNEVAQVLATHPEVDAVTLTGSTATGRKVMAAASGTVKRVTLELGGKSAAVFLDDFPLELVAGPLAGAVCIHAGQGCTQLTRLLVPRARLDEAVDLAAAAMGQVQWGDPTDPANVMGPVINAAQRDRILGYYESAAKDGRVVVGGKPTDRFERGYFVEPTLITDVDPGATVAQEEIFGPALVVLPHDGDDDAVRIADGTMYGLSTAVFGVDQERAMGLARRFRTGTVSVNGAQWFDVESPFGGYKQSGLGREWGTEGLEDFLEVKTISFPPAR</sequence>
<feature type="domain" description="Aldehyde dehydrogenase" evidence="5">
    <location>
        <begin position="20"/>
        <end position="481"/>
    </location>
</feature>
<dbReference type="InterPro" id="IPR016161">
    <property type="entry name" value="Ald_DH/histidinol_DH"/>
</dbReference>
<evidence type="ECO:0000256" key="2">
    <source>
        <dbReference type="ARBA" id="ARBA00023002"/>
    </source>
</evidence>
<comment type="similarity">
    <text evidence="1 4">Belongs to the aldehyde dehydrogenase family.</text>
</comment>
<dbReference type="GO" id="GO:0016620">
    <property type="term" value="F:oxidoreductase activity, acting on the aldehyde or oxo group of donors, NAD or NADP as acceptor"/>
    <property type="evidence" value="ECO:0007669"/>
    <property type="project" value="InterPro"/>
</dbReference>
<dbReference type="RefSeq" id="WP_111862955.1">
    <property type="nucleotide sequence ID" value="NZ_QLYX01000001.1"/>
</dbReference>
<dbReference type="Gene3D" id="3.40.605.10">
    <property type="entry name" value="Aldehyde Dehydrogenase, Chain A, domain 1"/>
    <property type="match status" value="1"/>
</dbReference>
<feature type="active site" evidence="3">
    <location>
        <position position="257"/>
    </location>
</feature>
<evidence type="ECO:0000256" key="4">
    <source>
        <dbReference type="RuleBase" id="RU003345"/>
    </source>
</evidence>
<dbReference type="PROSITE" id="PS00687">
    <property type="entry name" value="ALDEHYDE_DEHYDR_GLU"/>
    <property type="match status" value="1"/>
</dbReference>
<gene>
    <name evidence="6" type="ORF">DPM19_01690</name>
</gene>
<protein>
    <submittedName>
        <fullName evidence="6">Aldehyde dehydrogenase</fullName>
    </submittedName>
</protein>
<dbReference type="InterPro" id="IPR029510">
    <property type="entry name" value="Ald_DH_CS_GLU"/>
</dbReference>
<evidence type="ECO:0000259" key="5">
    <source>
        <dbReference type="Pfam" id="PF00171"/>
    </source>
</evidence>
<name>A0A365HCR3_9ACTN</name>
<dbReference type="FunFam" id="3.40.605.10:FF:000007">
    <property type="entry name" value="NAD/NADP-dependent betaine aldehyde dehydrogenase"/>
    <property type="match status" value="1"/>
</dbReference>
<reference evidence="6 7" key="1">
    <citation type="submission" date="2018-06" db="EMBL/GenBank/DDBJ databases">
        <title>Actinomadura craniellae sp. nov. isolated from marine sponge Craniella sp.</title>
        <authorList>
            <person name="Li L."/>
            <person name="Xu Q.H."/>
            <person name="Lin H.W."/>
            <person name="Lu Y.H."/>
        </authorList>
    </citation>
    <scope>NUCLEOTIDE SEQUENCE [LARGE SCALE GENOMIC DNA]</scope>
    <source>
        <strain evidence="6 7">LHW63021</strain>
    </source>
</reference>
<dbReference type="PANTHER" id="PTHR42804:SF1">
    <property type="entry name" value="ALDEHYDE DEHYDROGENASE-RELATED"/>
    <property type="match status" value="1"/>
</dbReference>
<dbReference type="InterPro" id="IPR016163">
    <property type="entry name" value="Ald_DH_C"/>
</dbReference>
<comment type="caution">
    <text evidence="6">The sequence shown here is derived from an EMBL/GenBank/DDBJ whole genome shotgun (WGS) entry which is preliminary data.</text>
</comment>
<dbReference type="SUPFAM" id="SSF53720">
    <property type="entry name" value="ALDH-like"/>
    <property type="match status" value="1"/>
</dbReference>
<dbReference type="Gene3D" id="3.40.309.10">
    <property type="entry name" value="Aldehyde Dehydrogenase, Chain A, domain 2"/>
    <property type="match status" value="1"/>
</dbReference>